<dbReference type="Gene3D" id="2.102.10.10">
    <property type="entry name" value="Rieske [2Fe-2S] iron-sulphur domain"/>
    <property type="match status" value="1"/>
</dbReference>
<evidence type="ECO:0000313" key="7">
    <source>
        <dbReference type="EMBL" id="EEW25590.1"/>
    </source>
</evidence>
<keyword evidence="3" id="KW-0560">Oxidoreductase</keyword>
<evidence type="ECO:0000256" key="1">
    <source>
        <dbReference type="ARBA" id="ARBA00022714"/>
    </source>
</evidence>
<reference evidence="7 8" key="1">
    <citation type="submission" date="2009-08" db="EMBL/GenBank/DDBJ databases">
        <title>The draft genome of Rhodobacter sp. SW2.</title>
        <authorList>
            <consortium name="US DOE Joint Genome Institute (JGI-PGF)"/>
            <person name="Lucas S."/>
            <person name="Copeland A."/>
            <person name="Lapidus A."/>
            <person name="Glavina del Rio T."/>
            <person name="Tice H."/>
            <person name="Bruce D."/>
            <person name="Goodwin L."/>
            <person name="Pitluck S."/>
            <person name="Larimer F."/>
            <person name="Land M.L."/>
            <person name="Hauser L."/>
            <person name="Emerson D."/>
        </authorList>
    </citation>
    <scope>NUCLEOTIDE SEQUENCE [LARGE SCALE GENOMIC DNA]</scope>
    <source>
        <strain evidence="7 8">SW2</strain>
    </source>
</reference>
<dbReference type="InterPro" id="IPR036922">
    <property type="entry name" value="Rieske_2Fe-2S_sf"/>
</dbReference>
<dbReference type="SUPFAM" id="SSF50022">
    <property type="entry name" value="ISP domain"/>
    <property type="match status" value="1"/>
</dbReference>
<feature type="domain" description="Rieske" evidence="6">
    <location>
        <begin position="23"/>
        <end position="129"/>
    </location>
</feature>
<evidence type="ECO:0000313" key="8">
    <source>
        <dbReference type="Proteomes" id="UP000010121"/>
    </source>
</evidence>
<dbReference type="InterPro" id="IPR017941">
    <property type="entry name" value="Rieske_2Fe-2S"/>
</dbReference>
<dbReference type="EMBL" id="ACYY01000007">
    <property type="protein sequence ID" value="EEW25590.1"/>
    <property type="molecule type" value="Genomic_DNA"/>
</dbReference>
<proteinExistence type="predicted"/>
<dbReference type="PANTHER" id="PTHR43756:SF5">
    <property type="entry name" value="CHOLINE MONOOXYGENASE, CHLOROPLASTIC"/>
    <property type="match status" value="1"/>
</dbReference>
<dbReference type="PROSITE" id="PS51296">
    <property type="entry name" value="RIESKE"/>
    <property type="match status" value="1"/>
</dbReference>
<keyword evidence="2" id="KW-0479">Metal-binding</keyword>
<dbReference type="Proteomes" id="UP000010121">
    <property type="component" value="Unassembled WGS sequence"/>
</dbReference>
<name>C8RZY1_9RHOB</name>
<dbReference type="PANTHER" id="PTHR43756">
    <property type="entry name" value="CHOLINE MONOOXYGENASE, CHLOROPLASTIC"/>
    <property type="match status" value="1"/>
</dbReference>
<dbReference type="AlphaFoldDB" id="C8RZY1"/>
<dbReference type="GO" id="GO:0046872">
    <property type="term" value="F:metal ion binding"/>
    <property type="evidence" value="ECO:0007669"/>
    <property type="project" value="UniProtKB-KW"/>
</dbReference>
<gene>
    <name evidence="7" type="ORF">Rsw2DRAFT_1359</name>
</gene>
<comment type="caution">
    <text evidence="7">The sequence shown here is derived from an EMBL/GenBank/DDBJ whole genome shotgun (WGS) entry which is preliminary data.</text>
</comment>
<dbReference type="STRING" id="371731.Rsw2DRAFT_1359"/>
<evidence type="ECO:0000259" key="6">
    <source>
        <dbReference type="PROSITE" id="PS51296"/>
    </source>
</evidence>
<evidence type="ECO:0000256" key="4">
    <source>
        <dbReference type="ARBA" id="ARBA00023004"/>
    </source>
</evidence>
<dbReference type="RefSeq" id="WP_008029362.1">
    <property type="nucleotide sequence ID" value="NZ_ACYY01000007.1"/>
</dbReference>
<sequence>MPDPTAAAAGLAAETRQIFGRDWLCAGRVESLPDPGCYLTLQVADQPVVVLRDADGQLRAMLNLCLHRKLPLLQGRGKVAAITCPYHAWSYRLDGHLRGASSLLGQGLCQAQTTLHPLRLLVWQGWLLLTLNPGAARPTEALAEVARWIAPCDMTGYAEVLCEDFRWPIDWKALAGSFIQNGAPLPGAAGSQSVLETDVVHLAAAQPAGTPLPGDRRHLTWLLAIYPGLLITLTPKCLWYLCLTPDGADAVRLHFGAALAPGHHDDPDAQALLAQVMTLLQAVQDDARDPGLPDGAFGRYLASRLPA</sequence>
<dbReference type="PRINTS" id="PR00090">
    <property type="entry name" value="RNGDIOXGNASE"/>
</dbReference>
<accession>C8RZY1</accession>
<evidence type="ECO:0000256" key="3">
    <source>
        <dbReference type="ARBA" id="ARBA00023002"/>
    </source>
</evidence>
<organism evidence="7 8">
    <name type="scientific">Rhodobacter ferrooxidans</name>
    <dbReference type="NCBI Taxonomy" id="371731"/>
    <lineage>
        <taxon>Bacteria</taxon>
        <taxon>Pseudomonadati</taxon>
        <taxon>Pseudomonadota</taxon>
        <taxon>Alphaproteobacteria</taxon>
        <taxon>Rhodobacterales</taxon>
        <taxon>Rhodobacter group</taxon>
        <taxon>Rhodobacter</taxon>
    </lineage>
</organism>
<dbReference type="InterPro" id="IPR001663">
    <property type="entry name" value="Rng_hydr_dOase-A"/>
</dbReference>
<keyword evidence="4" id="KW-0408">Iron</keyword>
<keyword evidence="1" id="KW-0001">2Fe-2S</keyword>
<keyword evidence="8" id="KW-1185">Reference proteome</keyword>
<dbReference type="GO" id="GO:0051537">
    <property type="term" value="F:2 iron, 2 sulfur cluster binding"/>
    <property type="evidence" value="ECO:0007669"/>
    <property type="project" value="UniProtKB-KW"/>
</dbReference>
<dbReference type="GO" id="GO:0016491">
    <property type="term" value="F:oxidoreductase activity"/>
    <property type="evidence" value="ECO:0007669"/>
    <property type="project" value="UniProtKB-KW"/>
</dbReference>
<evidence type="ECO:0000256" key="5">
    <source>
        <dbReference type="ARBA" id="ARBA00023014"/>
    </source>
</evidence>
<evidence type="ECO:0000256" key="2">
    <source>
        <dbReference type="ARBA" id="ARBA00022723"/>
    </source>
</evidence>
<dbReference type="Pfam" id="PF00355">
    <property type="entry name" value="Rieske"/>
    <property type="match status" value="1"/>
</dbReference>
<dbReference type="CDD" id="cd03469">
    <property type="entry name" value="Rieske_RO_Alpha_N"/>
    <property type="match status" value="1"/>
</dbReference>
<keyword evidence="5" id="KW-0411">Iron-sulfur</keyword>
<protein>
    <submittedName>
        <fullName evidence="7">Rieske (2Fe-2S) domain protein</fullName>
    </submittedName>
</protein>
<dbReference type="eggNOG" id="COG4638">
    <property type="taxonomic scope" value="Bacteria"/>
</dbReference>